<dbReference type="EMBL" id="JAGTTL010000028">
    <property type="protein sequence ID" value="KAK6299731.1"/>
    <property type="molecule type" value="Genomic_DNA"/>
</dbReference>
<keyword evidence="9" id="KW-1185">Reference proteome</keyword>
<evidence type="ECO:0000256" key="4">
    <source>
        <dbReference type="ARBA" id="ARBA00022454"/>
    </source>
</evidence>
<dbReference type="AlphaFoldDB" id="A0AAN8L815"/>
<accession>A0AAN8L815</accession>
<evidence type="ECO:0000313" key="8">
    <source>
        <dbReference type="EMBL" id="KAK6299731.1"/>
    </source>
</evidence>
<comment type="caution">
    <text evidence="8">The sequence shown here is derived from an EMBL/GenBank/DDBJ whole genome shotgun (WGS) entry which is preliminary data.</text>
</comment>
<dbReference type="GO" id="GO:0005694">
    <property type="term" value="C:chromosome"/>
    <property type="evidence" value="ECO:0007669"/>
    <property type="project" value="UniProtKB-SubCell"/>
</dbReference>
<comment type="subcellular location">
    <subcellularLocation>
        <location evidence="2">Chromosome</location>
    </subcellularLocation>
    <subcellularLocation>
        <location evidence="1">Nucleus</location>
    </subcellularLocation>
</comment>
<dbReference type="Pfam" id="PF18584">
    <property type="entry name" value="SYCP2_SLD"/>
    <property type="match status" value="1"/>
</dbReference>
<feature type="domain" description="Synaptonemal complex protein 2 Spt16M-like" evidence="7">
    <location>
        <begin position="246"/>
        <end position="356"/>
    </location>
</feature>
<evidence type="ECO:0000256" key="1">
    <source>
        <dbReference type="ARBA" id="ARBA00004123"/>
    </source>
</evidence>
<gene>
    <name evidence="8" type="ORF">J4Q44_G00297640</name>
</gene>
<evidence type="ECO:0008006" key="10">
    <source>
        <dbReference type="Google" id="ProtNLM"/>
    </source>
</evidence>
<keyword evidence="4" id="KW-0158">Chromosome</keyword>
<evidence type="ECO:0000259" key="7">
    <source>
        <dbReference type="Pfam" id="PF18584"/>
    </source>
</evidence>
<evidence type="ECO:0000259" key="6">
    <source>
        <dbReference type="Pfam" id="PF18581"/>
    </source>
</evidence>
<dbReference type="Proteomes" id="UP001356427">
    <property type="component" value="Unassembled WGS sequence"/>
</dbReference>
<dbReference type="InterPro" id="IPR041322">
    <property type="entry name" value="SYCP2_ARLD"/>
</dbReference>
<name>A0AAN8L815_9TELE</name>
<dbReference type="InterPro" id="IPR040560">
    <property type="entry name" value="SYCP2_SLD"/>
</dbReference>
<evidence type="ECO:0000313" key="9">
    <source>
        <dbReference type="Proteomes" id="UP001356427"/>
    </source>
</evidence>
<organism evidence="8 9">
    <name type="scientific">Coregonus suidteri</name>
    <dbReference type="NCBI Taxonomy" id="861788"/>
    <lineage>
        <taxon>Eukaryota</taxon>
        <taxon>Metazoa</taxon>
        <taxon>Chordata</taxon>
        <taxon>Craniata</taxon>
        <taxon>Vertebrata</taxon>
        <taxon>Euteleostomi</taxon>
        <taxon>Actinopterygii</taxon>
        <taxon>Neopterygii</taxon>
        <taxon>Teleostei</taxon>
        <taxon>Protacanthopterygii</taxon>
        <taxon>Salmoniformes</taxon>
        <taxon>Salmonidae</taxon>
        <taxon>Coregoninae</taxon>
        <taxon>Coregonus</taxon>
    </lineage>
</organism>
<dbReference type="InterPro" id="IPR024835">
    <property type="entry name" value="SYCP2-like"/>
</dbReference>
<proteinExistence type="inferred from homology"/>
<dbReference type="PANTHER" id="PTHR15607:SF18">
    <property type="entry name" value="SYNAPTONEMAL COMPLEX PROTEIN 2-LIKE ISOFORM X1"/>
    <property type="match status" value="1"/>
</dbReference>
<reference evidence="8 9" key="1">
    <citation type="submission" date="2021-04" db="EMBL/GenBank/DDBJ databases">
        <authorList>
            <person name="De Guttry C."/>
            <person name="Zahm M."/>
            <person name="Klopp C."/>
            <person name="Cabau C."/>
            <person name="Louis A."/>
            <person name="Berthelot C."/>
            <person name="Parey E."/>
            <person name="Roest Crollius H."/>
            <person name="Montfort J."/>
            <person name="Robinson-Rechavi M."/>
            <person name="Bucao C."/>
            <person name="Bouchez O."/>
            <person name="Gislard M."/>
            <person name="Lluch J."/>
            <person name="Milhes M."/>
            <person name="Lampietro C."/>
            <person name="Lopez Roques C."/>
            <person name="Donnadieu C."/>
            <person name="Braasch I."/>
            <person name="Desvignes T."/>
            <person name="Postlethwait J."/>
            <person name="Bobe J."/>
            <person name="Wedekind C."/>
            <person name="Guiguen Y."/>
        </authorList>
    </citation>
    <scope>NUCLEOTIDE SEQUENCE [LARGE SCALE GENOMIC DNA]</scope>
    <source>
        <strain evidence="8">Cs_M1</strain>
        <tissue evidence="8">Blood</tissue>
    </source>
</reference>
<dbReference type="Pfam" id="PF18581">
    <property type="entry name" value="SYCP2_ARLD"/>
    <property type="match status" value="1"/>
</dbReference>
<feature type="domain" description="Synaptonemal complex protein 2 armadillo-repeat-like" evidence="6">
    <location>
        <begin position="3"/>
        <end position="154"/>
    </location>
</feature>
<sequence>MSFEIILEDAFISNNVGAITVALLREKASKSLVNRLNKVANKELDRSVFKSVTLLLRGIEDVCQSDEDCFNCLARQDFLKMEEYKGVKDLLSLIEAFFDFFLRLPPSVEDRGQLTSVFLLHVGVVGTDPDVTFGLRLEAIRTINSILDNTTKEERRKLSLSKEHCLLLEQFAKVILNVGDYEMQVALSEALCRMTVKRSRKELANKWFANPAFAEGFNAINDREFEIDCRTFLNDVNIYFGDERRVFSFPCISVFLNTTELFMPEDEKLEHFWVDFNLGTSCISLFVNDPEGSLWESIHLIRADVFRFSVCDCDDQTILTVHLSNPITHRMTKGKIVQIIFDSKHDILDAAQRVFESKRLLQSVPSADQPSIQHVMEPFHSDMFSSLIT</sequence>
<evidence type="ECO:0000256" key="2">
    <source>
        <dbReference type="ARBA" id="ARBA00004286"/>
    </source>
</evidence>
<evidence type="ECO:0000256" key="5">
    <source>
        <dbReference type="ARBA" id="ARBA00023242"/>
    </source>
</evidence>
<dbReference type="PANTHER" id="PTHR15607">
    <property type="entry name" value="SYNAPTONEMAL COMPLEX PROTEIN-RELATED"/>
    <property type="match status" value="1"/>
</dbReference>
<evidence type="ECO:0000256" key="3">
    <source>
        <dbReference type="ARBA" id="ARBA00007960"/>
    </source>
</evidence>
<comment type="similarity">
    <text evidence="3">Belongs to the SYCP2 family.</text>
</comment>
<protein>
    <recommendedName>
        <fullName evidence="10">Synaptonemal complex protein 2-like protein</fullName>
    </recommendedName>
</protein>
<keyword evidence="5" id="KW-0539">Nucleus</keyword>
<dbReference type="GO" id="GO:0005634">
    <property type="term" value="C:nucleus"/>
    <property type="evidence" value="ECO:0007669"/>
    <property type="project" value="UniProtKB-SubCell"/>
</dbReference>